<sequence>MNSFKHLFSPYGICHTKQYPMTGFQHFSPGKIIYARIFLYFMFITHSDLNGKPKKFVLSPAGAAGTPQELMNE</sequence>
<dbReference type="AlphaFoldDB" id="A0A1G6LYG8"/>
<name>A0A1G6LYG8_NIADE</name>
<dbReference type="STRING" id="1285928.SAMN04487894_102499"/>
<keyword evidence="2" id="KW-1185">Reference proteome</keyword>
<protein>
    <submittedName>
        <fullName evidence="1">Uncharacterized protein</fullName>
    </submittedName>
</protein>
<reference evidence="2" key="1">
    <citation type="submission" date="2016-10" db="EMBL/GenBank/DDBJ databases">
        <authorList>
            <person name="Varghese N."/>
            <person name="Submissions S."/>
        </authorList>
    </citation>
    <scope>NUCLEOTIDE SEQUENCE [LARGE SCALE GENOMIC DNA]</scope>
    <source>
        <strain evidence="2">DSM 25811 / CCM 8410 / LMG 26954 / E90</strain>
    </source>
</reference>
<proteinExistence type="predicted"/>
<dbReference type="RefSeq" id="WP_143019674.1">
    <property type="nucleotide sequence ID" value="NZ_FMZO01000002.1"/>
</dbReference>
<organism evidence="1 2">
    <name type="scientific">Niabella drilacis (strain DSM 25811 / CCM 8410 / CCUG 62505 / LMG 26954 / E90)</name>
    <dbReference type="NCBI Taxonomy" id="1285928"/>
    <lineage>
        <taxon>Bacteria</taxon>
        <taxon>Pseudomonadati</taxon>
        <taxon>Bacteroidota</taxon>
        <taxon>Chitinophagia</taxon>
        <taxon>Chitinophagales</taxon>
        <taxon>Chitinophagaceae</taxon>
        <taxon>Niabella</taxon>
    </lineage>
</organism>
<evidence type="ECO:0000313" key="2">
    <source>
        <dbReference type="Proteomes" id="UP000198757"/>
    </source>
</evidence>
<accession>A0A1G6LYG8</accession>
<dbReference type="EMBL" id="FMZO01000002">
    <property type="protein sequence ID" value="SDC48313.1"/>
    <property type="molecule type" value="Genomic_DNA"/>
</dbReference>
<evidence type="ECO:0000313" key="1">
    <source>
        <dbReference type="EMBL" id="SDC48313.1"/>
    </source>
</evidence>
<dbReference type="Proteomes" id="UP000198757">
    <property type="component" value="Unassembled WGS sequence"/>
</dbReference>
<gene>
    <name evidence="1" type="ORF">SAMN04487894_102499</name>
</gene>